<dbReference type="GO" id="GO:0043531">
    <property type="term" value="F:ADP binding"/>
    <property type="evidence" value="ECO:0007669"/>
    <property type="project" value="InterPro"/>
</dbReference>
<dbReference type="InterPro" id="IPR002182">
    <property type="entry name" value="NB-ARC"/>
</dbReference>
<dbReference type="Pfam" id="PF23598">
    <property type="entry name" value="LRR_14"/>
    <property type="match status" value="2"/>
</dbReference>
<protein>
    <recommendedName>
        <fullName evidence="8">NB-ARC domain-containing protein</fullName>
    </recommendedName>
</protein>
<dbReference type="InterPro" id="IPR032675">
    <property type="entry name" value="LRR_dom_sf"/>
</dbReference>
<evidence type="ECO:0000259" key="5">
    <source>
        <dbReference type="Pfam" id="PF23598"/>
    </source>
</evidence>
<feature type="domain" description="NB-ARC" evidence="3">
    <location>
        <begin position="10"/>
        <end position="144"/>
    </location>
</feature>
<evidence type="ECO:0000256" key="1">
    <source>
        <dbReference type="ARBA" id="ARBA00022737"/>
    </source>
</evidence>
<feature type="domain" description="Disease resistance R13L4/SHOC-2-like LRR" evidence="5">
    <location>
        <begin position="360"/>
        <end position="456"/>
    </location>
</feature>
<evidence type="ECO:0000259" key="3">
    <source>
        <dbReference type="Pfam" id="PF00931"/>
    </source>
</evidence>
<dbReference type="Gene3D" id="1.10.10.10">
    <property type="entry name" value="Winged helix-like DNA-binding domain superfamily/Winged helix DNA-binding domain"/>
    <property type="match status" value="1"/>
</dbReference>
<accession>A0AAQ3SGZ7</accession>
<feature type="domain" description="Disease resistance R13L4/SHOC-2-like LRR" evidence="5">
    <location>
        <begin position="560"/>
        <end position="770"/>
    </location>
</feature>
<dbReference type="PRINTS" id="PR00364">
    <property type="entry name" value="DISEASERSIST"/>
</dbReference>
<dbReference type="SUPFAM" id="SSF52540">
    <property type="entry name" value="P-loop containing nucleoside triphosphate hydrolases"/>
    <property type="match status" value="1"/>
</dbReference>
<gene>
    <name evidence="6" type="ORF">U9M48_001794</name>
</gene>
<evidence type="ECO:0008006" key="8">
    <source>
        <dbReference type="Google" id="ProtNLM"/>
    </source>
</evidence>
<dbReference type="Pfam" id="PF00931">
    <property type="entry name" value="NB-ARC"/>
    <property type="match status" value="1"/>
</dbReference>
<organism evidence="6 7">
    <name type="scientific">Paspalum notatum var. saurae</name>
    <dbReference type="NCBI Taxonomy" id="547442"/>
    <lineage>
        <taxon>Eukaryota</taxon>
        <taxon>Viridiplantae</taxon>
        <taxon>Streptophyta</taxon>
        <taxon>Embryophyta</taxon>
        <taxon>Tracheophyta</taxon>
        <taxon>Spermatophyta</taxon>
        <taxon>Magnoliopsida</taxon>
        <taxon>Liliopsida</taxon>
        <taxon>Poales</taxon>
        <taxon>Poaceae</taxon>
        <taxon>PACMAD clade</taxon>
        <taxon>Panicoideae</taxon>
        <taxon>Andropogonodae</taxon>
        <taxon>Paspaleae</taxon>
        <taxon>Paspalinae</taxon>
        <taxon>Paspalum</taxon>
    </lineage>
</organism>
<evidence type="ECO:0000256" key="2">
    <source>
        <dbReference type="ARBA" id="ARBA00022821"/>
    </source>
</evidence>
<evidence type="ECO:0000313" key="7">
    <source>
        <dbReference type="Proteomes" id="UP001341281"/>
    </source>
</evidence>
<name>A0AAQ3SGZ7_PASNO</name>
<dbReference type="InterPro" id="IPR055414">
    <property type="entry name" value="LRR_R13L4/SHOC2-like"/>
</dbReference>
<evidence type="ECO:0000259" key="4">
    <source>
        <dbReference type="Pfam" id="PF23559"/>
    </source>
</evidence>
<dbReference type="Pfam" id="PF23559">
    <property type="entry name" value="WHD_DRP"/>
    <property type="match status" value="1"/>
</dbReference>
<keyword evidence="1" id="KW-0677">Repeat</keyword>
<dbReference type="Gene3D" id="3.80.10.10">
    <property type="entry name" value="Ribonuclease Inhibitor"/>
    <property type="match status" value="1"/>
</dbReference>
<dbReference type="EMBL" id="CP144745">
    <property type="protein sequence ID" value="WVZ50552.1"/>
    <property type="molecule type" value="Genomic_DNA"/>
</dbReference>
<dbReference type="Gene3D" id="3.40.50.300">
    <property type="entry name" value="P-loop containing nucleotide triphosphate hydrolases"/>
    <property type="match status" value="1"/>
</dbReference>
<proteinExistence type="predicted"/>
<feature type="domain" description="Disease resistance protein winged helix" evidence="4">
    <location>
        <begin position="231"/>
        <end position="303"/>
    </location>
</feature>
<reference evidence="6 7" key="1">
    <citation type="submission" date="2024-02" db="EMBL/GenBank/DDBJ databases">
        <title>High-quality chromosome-scale genome assembly of Pensacola bahiagrass (Paspalum notatum Flugge var. saurae).</title>
        <authorList>
            <person name="Vega J.M."/>
            <person name="Podio M."/>
            <person name="Orjuela J."/>
            <person name="Siena L.A."/>
            <person name="Pessino S.C."/>
            <person name="Combes M.C."/>
            <person name="Mariac C."/>
            <person name="Albertini E."/>
            <person name="Pupilli F."/>
            <person name="Ortiz J.P.A."/>
            <person name="Leblanc O."/>
        </authorList>
    </citation>
    <scope>NUCLEOTIDE SEQUENCE [LARGE SCALE GENOMIC DNA]</scope>
    <source>
        <strain evidence="6">R1</strain>
        <tissue evidence="6">Leaf</tissue>
    </source>
</reference>
<keyword evidence="2" id="KW-0611">Plant defense</keyword>
<keyword evidence="7" id="KW-1185">Reference proteome</keyword>
<dbReference type="SUPFAM" id="SSF52058">
    <property type="entry name" value="L domain-like"/>
    <property type="match status" value="1"/>
</dbReference>
<dbReference type="PANTHER" id="PTHR23155:SF957">
    <property type="entry name" value="OS11G0606800 PROTEIN"/>
    <property type="match status" value="1"/>
</dbReference>
<sequence length="811" mass="91827">MELLHQIGGQHFQCRAVTNVSRRTPGARDLLKHITSQVIDMAAPASSERSQTTLGGDDHELAYDLKKYLQDKSYLIVIDDLWRTSDWETIRHAFPRNNCSSRIIITTRIRSVARWCCSDEDGFLHEVKPLSELDSKRLFSAAAFGSGSTCPSDNSCSLEFDEILRRCDGIPLFILAMANQMRQEQAEKVDKAAACWPEVIHKLKQVKEALSPSYDDLPLELKLLSLYMSTFPRGHRIDKHDLFRKWEAEGLIAPDTGKGVEDLSEEYFSGLLDRYIILPMTGRDRNSEVENRWYHVNDFMLEFLSSISVQKNFLATSCTLKSATEAAGGGNNKAWKLGRLSLHQPDAELPVLLERLDASHTRSLTVSGLVNGIPLDKFVHLVVLSIDGWQNFEDDDLVQICSTNFRLKYLSVRNTRVSKLPPQIIGLRYLETLDISYTHVTRLPSQMWELPELRVLDLRGTQVTMLPGPMRHRTARLKHVLINSNETDLTVTQVPEDIVYCPRLESLETVDLSNCSVSFVENLARQESLGLGLEWEHEQLNDNHGEVEHALDRNIRTKVLESLKVLALTWSFHQCYDERYQTALQSAIQKSRSLESLTIHCEMGCSMEFLDSLPEVPKSLQKISIHGRFVTVPRWIQGLNNLAILQISVCKLAPDDVKLLGALPRLESLVLGLHFIPEEAIVIGCEGFSQLRRLSIDSRVPWLAFGRGSMPKLTDLDLMLISVDPAGQDSEPSGIANLLNLEQITLRYYSCYTNSSSVKAVVDAVRRQVAELRYMVRLMINDVEDYVKRSCGDMQLAKHKLVASIARYNSH</sequence>
<dbReference type="InterPro" id="IPR036388">
    <property type="entry name" value="WH-like_DNA-bd_sf"/>
</dbReference>
<dbReference type="Proteomes" id="UP001341281">
    <property type="component" value="Chromosome 01"/>
</dbReference>
<dbReference type="InterPro" id="IPR027417">
    <property type="entry name" value="P-loop_NTPase"/>
</dbReference>
<dbReference type="AlphaFoldDB" id="A0AAQ3SGZ7"/>
<dbReference type="GO" id="GO:0098542">
    <property type="term" value="P:defense response to other organism"/>
    <property type="evidence" value="ECO:0007669"/>
    <property type="project" value="TreeGrafter"/>
</dbReference>
<dbReference type="InterPro" id="IPR044974">
    <property type="entry name" value="Disease_R_plants"/>
</dbReference>
<dbReference type="InterPro" id="IPR058922">
    <property type="entry name" value="WHD_DRP"/>
</dbReference>
<dbReference type="PANTHER" id="PTHR23155">
    <property type="entry name" value="DISEASE RESISTANCE PROTEIN RP"/>
    <property type="match status" value="1"/>
</dbReference>
<evidence type="ECO:0000313" key="6">
    <source>
        <dbReference type="EMBL" id="WVZ50552.1"/>
    </source>
</evidence>